<proteinExistence type="predicted"/>
<feature type="transmembrane region" description="Helical" evidence="1">
    <location>
        <begin position="12"/>
        <end position="30"/>
    </location>
</feature>
<protein>
    <recommendedName>
        <fullName evidence="4">ABC transporter permease</fullName>
    </recommendedName>
</protein>
<evidence type="ECO:0000313" key="2">
    <source>
        <dbReference type="EMBL" id="NEH12359.1"/>
    </source>
</evidence>
<accession>A0ABX0CB81</accession>
<feature type="transmembrane region" description="Helical" evidence="1">
    <location>
        <begin position="401"/>
        <end position="419"/>
    </location>
</feature>
<gene>
    <name evidence="2" type="ORF">GFD18_09790</name>
</gene>
<dbReference type="Proteomes" id="UP000475155">
    <property type="component" value="Unassembled WGS sequence"/>
</dbReference>
<keyword evidence="1" id="KW-0472">Membrane</keyword>
<feature type="transmembrane region" description="Helical" evidence="1">
    <location>
        <begin position="274"/>
        <end position="300"/>
    </location>
</feature>
<keyword evidence="1" id="KW-1133">Transmembrane helix</keyword>
<dbReference type="RefSeq" id="WP_163199892.1">
    <property type="nucleotide sequence ID" value="NZ_WHZU01000019.1"/>
</dbReference>
<dbReference type="EMBL" id="WHZU01000019">
    <property type="protein sequence ID" value="NEH12359.1"/>
    <property type="molecule type" value="Genomic_DNA"/>
</dbReference>
<comment type="caution">
    <text evidence="2">The sequence shown here is derived from an EMBL/GenBank/DDBJ whole genome shotgun (WGS) entry which is preliminary data.</text>
</comment>
<reference evidence="2 3" key="1">
    <citation type="submission" date="2019-10" db="EMBL/GenBank/DDBJ databases">
        <title>Bifidobacterium from non-human primates.</title>
        <authorList>
            <person name="Modesto M."/>
        </authorList>
    </citation>
    <scope>NUCLEOTIDE SEQUENCE [LARGE SCALE GENOMIC DNA]</scope>
    <source>
        <strain evidence="2 3">SMA1</strain>
    </source>
</reference>
<evidence type="ECO:0000256" key="1">
    <source>
        <dbReference type="SAM" id="Phobius"/>
    </source>
</evidence>
<evidence type="ECO:0008006" key="4">
    <source>
        <dbReference type="Google" id="ProtNLM"/>
    </source>
</evidence>
<feature type="transmembrane region" description="Helical" evidence="1">
    <location>
        <begin position="325"/>
        <end position="350"/>
    </location>
</feature>
<keyword evidence="1" id="KW-0812">Transmembrane</keyword>
<feature type="transmembrane region" description="Helical" evidence="1">
    <location>
        <begin position="357"/>
        <end position="381"/>
    </location>
</feature>
<sequence>MFALLIQELRKIWRPGVVVALIVAAIAYAVPYTQLEAGNLNAPGNIGNDDTVGLINEYGPVVNRESVAAMKADLPELRSALDAKIVADRQSKRFGVTDYDSFIKVRNDQSVASVGENSDDLTFAVDGTTDWDEYSERIADLPEFHAYESRAITVEDYERGTSKVDVTQRVAFALRMFPPRSGMSEAEENAYYAKLALPKTAAAQVDRLYAQRDNMGYLEKYTDAYETTMLMVFLMFVYSVVMSVVLTASLFVADRRRNMRQLQWSSRIGRRVTGVQLLAVGLSSLAVCVVMAAVFAGVWLPQVWPYLATPVFSTSVLPWFGGWNFAGYLLAVALLGTVMTVTFTLGVAWVTHWFDGLIRAMLVVVPLTALFLFCAIYAVLGEAFLMTNALSMHTGLPGCEVAVAVAMIAVVAAVWAVTLRRARRADLAR</sequence>
<keyword evidence="3" id="KW-1185">Reference proteome</keyword>
<name>A0ABX0CB81_9BIFI</name>
<organism evidence="2 3">
    <name type="scientific">Bifidobacterium saimiriisciurei</name>
    <dbReference type="NCBI Taxonomy" id="2661627"/>
    <lineage>
        <taxon>Bacteria</taxon>
        <taxon>Bacillati</taxon>
        <taxon>Actinomycetota</taxon>
        <taxon>Actinomycetes</taxon>
        <taxon>Bifidobacteriales</taxon>
        <taxon>Bifidobacteriaceae</taxon>
        <taxon>Bifidobacterium</taxon>
    </lineage>
</organism>
<feature type="transmembrane region" description="Helical" evidence="1">
    <location>
        <begin position="229"/>
        <end position="253"/>
    </location>
</feature>
<evidence type="ECO:0000313" key="3">
    <source>
        <dbReference type="Proteomes" id="UP000475155"/>
    </source>
</evidence>